<reference evidence="2 3" key="1">
    <citation type="submission" date="2021-01" db="EMBL/GenBank/DDBJ databases">
        <title>Belnapia mucosa sp. nov. and Belnapia arida sp. nov., isolated from the Tabernas Desert (Almeria, Spain).</title>
        <authorList>
            <person name="Molina-Menor E."/>
            <person name="Vidal-Verdu A."/>
            <person name="Calonge A."/>
            <person name="Satari L."/>
            <person name="Pereto Magraner J."/>
            <person name="Porcar Miralles M."/>
        </authorList>
    </citation>
    <scope>NUCLEOTIDE SEQUENCE [LARGE SCALE GENOMIC DNA]</scope>
    <source>
        <strain evidence="2 3">T6</strain>
    </source>
</reference>
<accession>A0ABS1VB47</accession>
<sequence length="72" mass="7729">MSDPLAPPAKPRPGARTPEGLERCRRATWKHGGRSAEVIAGQRLRGEASRAAAKLRSLIQQAEALLDTSVGR</sequence>
<dbReference type="Proteomes" id="UP000606490">
    <property type="component" value="Unassembled WGS sequence"/>
</dbReference>
<dbReference type="EMBL" id="JAEUXJ010000021">
    <property type="protein sequence ID" value="MBL6458895.1"/>
    <property type="molecule type" value="Genomic_DNA"/>
</dbReference>
<evidence type="ECO:0000256" key="1">
    <source>
        <dbReference type="SAM" id="MobiDB-lite"/>
    </source>
</evidence>
<comment type="caution">
    <text evidence="2">The sequence shown here is derived from an EMBL/GenBank/DDBJ whole genome shotgun (WGS) entry which is preliminary data.</text>
</comment>
<evidence type="ECO:0000313" key="2">
    <source>
        <dbReference type="EMBL" id="MBL6458895.1"/>
    </source>
</evidence>
<feature type="compositionally biased region" description="Pro residues" evidence="1">
    <location>
        <begin position="1"/>
        <end position="11"/>
    </location>
</feature>
<feature type="region of interest" description="Disordered" evidence="1">
    <location>
        <begin position="1"/>
        <end position="21"/>
    </location>
</feature>
<protein>
    <submittedName>
        <fullName evidence="2">Uncharacterized protein</fullName>
    </submittedName>
</protein>
<dbReference type="RefSeq" id="WP_202828635.1">
    <property type="nucleotide sequence ID" value="NZ_JAEUXJ010000021.1"/>
</dbReference>
<keyword evidence="3" id="KW-1185">Reference proteome</keyword>
<gene>
    <name evidence="2" type="ORF">JMJ55_26560</name>
</gene>
<name>A0ABS1VB47_9PROT</name>
<evidence type="ECO:0000313" key="3">
    <source>
        <dbReference type="Proteomes" id="UP000606490"/>
    </source>
</evidence>
<proteinExistence type="predicted"/>
<organism evidence="2 3">
    <name type="scientific">Belnapia mucosa</name>
    <dbReference type="NCBI Taxonomy" id="2804532"/>
    <lineage>
        <taxon>Bacteria</taxon>
        <taxon>Pseudomonadati</taxon>
        <taxon>Pseudomonadota</taxon>
        <taxon>Alphaproteobacteria</taxon>
        <taxon>Acetobacterales</taxon>
        <taxon>Roseomonadaceae</taxon>
        <taxon>Belnapia</taxon>
    </lineage>
</organism>